<protein>
    <submittedName>
        <fullName evidence="7">MFS transporter</fullName>
    </submittedName>
</protein>
<name>A0ABT7M9B2_9PSEU</name>
<feature type="transmembrane region" description="Helical" evidence="5">
    <location>
        <begin position="139"/>
        <end position="161"/>
    </location>
</feature>
<feature type="transmembrane region" description="Helical" evidence="5">
    <location>
        <begin position="283"/>
        <end position="299"/>
    </location>
</feature>
<accession>A0ABT7M9B2</accession>
<dbReference type="InterPro" id="IPR011701">
    <property type="entry name" value="MFS"/>
</dbReference>
<dbReference type="Gene3D" id="1.20.1250.20">
    <property type="entry name" value="MFS general substrate transporter like domains"/>
    <property type="match status" value="1"/>
</dbReference>
<feature type="transmembrane region" description="Helical" evidence="5">
    <location>
        <begin position="167"/>
        <end position="189"/>
    </location>
</feature>
<keyword evidence="3 5" id="KW-1133">Transmembrane helix</keyword>
<proteinExistence type="predicted"/>
<reference evidence="7 8" key="1">
    <citation type="submission" date="2023-06" db="EMBL/GenBank/DDBJ databases">
        <title>Actinomycetospora Odt1-22.</title>
        <authorList>
            <person name="Supong K."/>
        </authorList>
    </citation>
    <scope>NUCLEOTIDE SEQUENCE [LARGE SCALE GENOMIC DNA]</scope>
    <source>
        <strain evidence="7 8">Odt1-22</strain>
    </source>
</reference>
<feature type="transmembrane region" description="Helical" evidence="5">
    <location>
        <begin position="106"/>
        <end position="127"/>
    </location>
</feature>
<evidence type="ECO:0000256" key="4">
    <source>
        <dbReference type="ARBA" id="ARBA00023136"/>
    </source>
</evidence>
<organism evidence="7 8">
    <name type="scientific">Actinomycetospora termitidis</name>
    <dbReference type="NCBI Taxonomy" id="3053470"/>
    <lineage>
        <taxon>Bacteria</taxon>
        <taxon>Bacillati</taxon>
        <taxon>Actinomycetota</taxon>
        <taxon>Actinomycetes</taxon>
        <taxon>Pseudonocardiales</taxon>
        <taxon>Pseudonocardiaceae</taxon>
        <taxon>Actinomycetospora</taxon>
    </lineage>
</organism>
<feature type="transmembrane region" description="Helical" evidence="5">
    <location>
        <begin position="249"/>
        <end position="271"/>
    </location>
</feature>
<evidence type="ECO:0000256" key="2">
    <source>
        <dbReference type="ARBA" id="ARBA00022692"/>
    </source>
</evidence>
<feature type="transmembrane region" description="Helical" evidence="5">
    <location>
        <begin position="12"/>
        <end position="32"/>
    </location>
</feature>
<feature type="transmembrane region" description="Helical" evidence="5">
    <location>
        <begin position="343"/>
        <end position="363"/>
    </location>
</feature>
<dbReference type="EMBL" id="JASVWF010000003">
    <property type="protein sequence ID" value="MDL5157268.1"/>
    <property type="molecule type" value="Genomic_DNA"/>
</dbReference>
<keyword evidence="2 5" id="KW-0812">Transmembrane</keyword>
<dbReference type="Proteomes" id="UP001231924">
    <property type="component" value="Unassembled WGS sequence"/>
</dbReference>
<dbReference type="PANTHER" id="PTHR42910">
    <property type="entry name" value="TRANSPORTER SCO4007-RELATED"/>
    <property type="match status" value="1"/>
</dbReference>
<sequence>MSAQAEAPPTHLGRPTVLLLAVVCGAAVANIYYAQPLLPVVAQAFGVGEGTAGYLVTASQIGYALALAFLVPAGDILERRGLVSGLLAVTGVLLVGAAAAPSLGVLLAAVAIVAVTSAVAQIVVPMAASLASDENRGSVVGTVMSGLLVGILLARTVAGLVAEVGGWRLVFVLAAVVMVVLAGLVRLALPKVPVAASAPYPSLLASVGSIVRHDALVRRRMLLGAVGFGCFTILWTSLSFLLAAPPYSYGSGVIGLFGLAGLAGALAAIWAGRFADRGHGRRTVTVGLVLLLASWGLLALGGGSLVALLAGIVVLDLAQQLLQISHQHAIYHRRPNARSRVTSAFLVSAFIGGGIASALTSGLYATVGWAGVCALGAVVALIGVATWALELLRPAPAEPVE</sequence>
<gene>
    <name evidence="7" type="ORF">QRT03_14980</name>
</gene>
<dbReference type="Pfam" id="PF07690">
    <property type="entry name" value="MFS_1"/>
    <property type="match status" value="1"/>
</dbReference>
<comment type="subcellular location">
    <subcellularLocation>
        <location evidence="1">Cell membrane</location>
        <topology evidence="1">Multi-pass membrane protein</topology>
    </subcellularLocation>
</comment>
<dbReference type="RefSeq" id="WP_286053703.1">
    <property type="nucleotide sequence ID" value="NZ_JASVWF010000003.1"/>
</dbReference>
<keyword evidence="8" id="KW-1185">Reference proteome</keyword>
<feature type="domain" description="Major facilitator superfamily (MFS) profile" evidence="6">
    <location>
        <begin position="16"/>
        <end position="395"/>
    </location>
</feature>
<evidence type="ECO:0000259" key="6">
    <source>
        <dbReference type="PROSITE" id="PS50850"/>
    </source>
</evidence>
<comment type="caution">
    <text evidence="7">The sequence shown here is derived from an EMBL/GenBank/DDBJ whole genome shotgun (WGS) entry which is preliminary data.</text>
</comment>
<keyword evidence="4 5" id="KW-0472">Membrane</keyword>
<evidence type="ECO:0000256" key="1">
    <source>
        <dbReference type="ARBA" id="ARBA00004651"/>
    </source>
</evidence>
<evidence type="ECO:0000256" key="5">
    <source>
        <dbReference type="SAM" id="Phobius"/>
    </source>
</evidence>
<feature type="transmembrane region" description="Helical" evidence="5">
    <location>
        <begin position="82"/>
        <end position="100"/>
    </location>
</feature>
<feature type="transmembrane region" description="Helical" evidence="5">
    <location>
        <begin position="52"/>
        <end position="70"/>
    </location>
</feature>
<feature type="transmembrane region" description="Helical" evidence="5">
    <location>
        <begin position="369"/>
        <end position="389"/>
    </location>
</feature>
<evidence type="ECO:0000313" key="8">
    <source>
        <dbReference type="Proteomes" id="UP001231924"/>
    </source>
</evidence>
<dbReference type="CDD" id="cd17324">
    <property type="entry name" value="MFS_NepI_like"/>
    <property type="match status" value="1"/>
</dbReference>
<evidence type="ECO:0000313" key="7">
    <source>
        <dbReference type="EMBL" id="MDL5157268.1"/>
    </source>
</evidence>
<dbReference type="PROSITE" id="PS50850">
    <property type="entry name" value="MFS"/>
    <property type="match status" value="1"/>
</dbReference>
<dbReference type="PANTHER" id="PTHR42910:SF1">
    <property type="entry name" value="MAJOR FACILITATOR SUPERFAMILY (MFS) PROFILE DOMAIN-CONTAINING PROTEIN"/>
    <property type="match status" value="1"/>
</dbReference>
<dbReference type="SUPFAM" id="SSF103473">
    <property type="entry name" value="MFS general substrate transporter"/>
    <property type="match status" value="1"/>
</dbReference>
<dbReference type="InterPro" id="IPR036259">
    <property type="entry name" value="MFS_trans_sf"/>
</dbReference>
<evidence type="ECO:0000256" key="3">
    <source>
        <dbReference type="ARBA" id="ARBA00022989"/>
    </source>
</evidence>
<feature type="transmembrane region" description="Helical" evidence="5">
    <location>
        <begin position="222"/>
        <end position="243"/>
    </location>
</feature>
<dbReference type="InterPro" id="IPR020846">
    <property type="entry name" value="MFS_dom"/>
</dbReference>